<evidence type="ECO:0000259" key="3">
    <source>
        <dbReference type="Pfam" id="PF09294"/>
    </source>
</evidence>
<evidence type="ECO:0000256" key="1">
    <source>
        <dbReference type="SAM" id="MobiDB-lite"/>
    </source>
</evidence>
<proteinExistence type="predicted"/>
<dbReference type="Gene3D" id="2.60.40.10">
    <property type="entry name" value="Immunoglobulins"/>
    <property type="match status" value="3"/>
</dbReference>
<keyword evidence="2" id="KW-1133">Transmembrane helix</keyword>
<dbReference type="FunFam" id="2.60.40.10:FF:000842">
    <property type="entry name" value="Interferon receptor 1 isoform 4"/>
    <property type="match status" value="1"/>
</dbReference>
<keyword evidence="2" id="KW-0812">Transmembrane</keyword>
<keyword evidence="2" id="KW-0472">Membrane</keyword>
<dbReference type="Pfam" id="PF09294">
    <property type="entry name" value="Interfer-bind"/>
    <property type="match status" value="2"/>
</dbReference>
<dbReference type="PANTHER" id="PTHR20859:SF54">
    <property type="entry name" value="INTERFERON ALPHA_BETA RECEPTOR 1"/>
    <property type="match status" value="1"/>
</dbReference>
<accession>A0AAW0IEM2</accession>
<evidence type="ECO:0000256" key="2">
    <source>
        <dbReference type="SAM" id="Phobius"/>
    </source>
</evidence>
<dbReference type="Proteomes" id="UP001488838">
    <property type="component" value="Unassembled WGS sequence"/>
</dbReference>
<gene>
    <name evidence="4" type="ORF">U0070_021573</name>
</gene>
<protein>
    <recommendedName>
        <fullName evidence="3">Interferon/interleukin receptor domain-containing protein</fullName>
    </recommendedName>
</protein>
<dbReference type="EMBL" id="JBBHLL010000149">
    <property type="protein sequence ID" value="KAK7812593.1"/>
    <property type="molecule type" value="Genomic_DNA"/>
</dbReference>
<feature type="domain" description="Interferon/interleukin receptor" evidence="3">
    <location>
        <begin position="275"/>
        <end position="318"/>
    </location>
</feature>
<dbReference type="InterPro" id="IPR015373">
    <property type="entry name" value="Interferon/interleukin_rcp_dom"/>
</dbReference>
<feature type="compositionally biased region" description="Low complexity" evidence="1">
    <location>
        <begin position="433"/>
        <end position="442"/>
    </location>
</feature>
<sequence length="442" mass="48503">MSLQLLCGHELIPSFFSIKREEMENWFKPPACLHITGTTCQFSLLNADVFVNMKVRVRAEKGKRTSSWNEIEPFIPHNKVSAEMAKPSHSENGQAKLSVSLIALPAALAISGNDIGCNLLDPTFILVLSYILYLTSVTGVSLKFCNCSLLSTAHIGPPGVHLEAEDKAILVHISQPGEGGKMWGGDSFDFKYQIVFWQKSSGVTQNVTTNCCIEKILELLPETTYCLKVEAIHQDLRKQSNFSKVQCINTTAAIPPPTIAVATTGESLLVHRKKVQKSPKFTIMNLQPLTVYCVEARVHSFASWNKSSNFSDRQCEKTGAGNSPVLWAVIGLGILFFSALVFCAGKNILKDLSHAFSSPKPPPSIHELFSEPPSKNLLLLTPEEHTEKCFIIESAGLATVAEENGAPEEDHRKYSFQTSQDSGNYSNEEEGTGSESSQGLRP</sequence>
<dbReference type="PANTHER" id="PTHR20859">
    <property type="entry name" value="INTERFERON/INTERLEUKIN RECEPTOR"/>
    <property type="match status" value="1"/>
</dbReference>
<evidence type="ECO:0000313" key="4">
    <source>
        <dbReference type="EMBL" id="KAK7812593.1"/>
    </source>
</evidence>
<dbReference type="InterPro" id="IPR036116">
    <property type="entry name" value="FN3_sf"/>
</dbReference>
<organism evidence="4 5">
    <name type="scientific">Myodes glareolus</name>
    <name type="common">Bank vole</name>
    <name type="synonym">Clethrionomys glareolus</name>
    <dbReference type="NCBI Taxonomy" id="447135"/>
    <lineage>
        <taxon>Eukaryota</taxon>
        <taxon>Metazoa</taxon>
        <taxon>Chordata</taxon>
        <taxon>Craniata</taxon>
        <taxon>Vertebrata</taxon>
        <taxon>Euteleostomi</taxon>
        <taxon>Mammalia</taxon>
        <taxon>Eutheria</taxon>
        <taxon>Euarchontoglires</taxon>
        <taxon>Glires</taxon>
        <taxon>Rodentia</taxon>
        <taxon>Myomorpha</taxon>
        <taxon>Muroidea</taxon>
        <taxon>Cricetidae</taxon>
        <taxon>Arvicolinae</taxon>
        <taxon>Myodes</taxon>
    </lineage>
</organism>
<dbReference type="GO" id="GO:0005886">
    <property type="term" value="C:plasma membrane"/>
    <property type="evidence" value="ECO:0007669"/>
    <property type="project" value="TreeGrafter"/>
</dbReference>
<dbReference type="InterPro" id="IPR013783">
    <property type="entry name" value="Ig-like_fold"/>
</dbReference>
<dbReference type="InterPro" id="IPR050650">
    <property type="entry name" value="Type-II_Cytokine-TF_Rcpt"/>
</dbReference>
<evidence type="ECO:0000313" key="5">
    <source>
        <dbReference type="Proteomes" id="UP001488838"/>
    </source>
</evidence>
<feature type="region of interest" description="Disordered" evidence="1">
    <location>
        <begin position="401"/>
        <end position="442"/>
    </location>
</feature>
<dbReference type="SUPFAM" id="SSF49265">
    <property type="entry name" value="Fibronectin type III"/>
    <property type="match status" value="3"/>
</dbReference>
<dbReference type="GO" id="GO:0004905">
    <property type="term" value="F:type I interferon receptor activity"/>
    <property type="evidence" value="ECO:0007669"/>
    <property type="project" value="TreeGrafter"/>
</dbReference>
<reference evidence="4 5" key="1">
    <citation type="journal article" date="2023" name="bioRxiv">
        <title>Conserved and derived expression patterns and positive selection on dental genes reveal complex evolutionary context of ever-growing rodent molars.</title>
        <authorList>
            <person name="Calamari Z.T."/>
            <person name="Song A."/>
            <person name="Cohen E."/>
            <person name="Akter M."/>
            <person name="Roy R.D."/>
            <person name="Hallikas O."/>
            <person name="Christensen M.M."/>
            <person name="Li P."/>
            <person name="Marangoni P."/>
            <person name="Jernvall J."/>
            <person name="Klein O.D."/>
        </authorList>
    </citation>
    <scope>NUCLEOTIDE SEQUENCE [LARGE SCALE GENOMIC DNA]</scope>
    <source>
        <strain evidence="4">V071</strain>
    </source>
</reference>
<dbReference type="AlphaFoldDB" id="A0AAW0IEM2"/>
<keyword evidence="5" id="KW-1185">Reference proteome</keyword>
<feature type="domain" description="Interferon/interleukin receptor" evidence="3">
    <location>
        <begin position="154"/>
        <end position="251"/>
    </location>
</feature>
<comment type="caution">
    <text evidence="4">The sequence shown here is derived from an EMBL/GenBank/DDBJ whole genome shotgun (WGS) entry which is preliminary data.</text>
</comment>
<name>A0AAW0IEM2_MYOGA</name>
<feature type="transmembrane region" description="Helical" evidence="2">
    <location>
        <begin position="325"/>
        <end position="344"/>
    </location>
</feature>